<feature type="domain" description="OmpR/PhoB-type" evidence="9">
    <location>
        <begin position="127"/>
        <end position="225"/>
    </location>
</feature>
<keyword evidence="3" id="KW-0805">Transcription regulation</keyword>
<name>A0A2U2BH46_ALCFA</name>
<dbReference type="Pfam" id="PF00072">
    <property type="entry name" value="Response_reg"/>
    <property type="match status" value="1"/>
</dbReference>
<dbReference type="PANTHER" id="PTHR48111:SF76">
    <property type="entry name" value="TWO-COMPONENT RESPONSE REGULATOR"/>
    <property type="match status" value="1"/>
</dbReference>
<dbReference type="InterPro" id="IPR001789">
    <property type="entry name" value="Sig_transdc_resp-reg_receiver"/>
</dbReference>
<reference evidence="10 11" key="1">
    <citation type="submission" date="2018-05" db="EMBL/GenBank/DDBJ databases">
        <title>Genome Sequence of an Efficient Indole-Degrading Bacterium, Alcaligenes sp.YBY.</title>
        <authorList>
            <person name="Yang B."/>
        </authorList>
    </citation>
    <scope>NUCLEOTIDE SEQUENCE [LARGE SCALE GENOMIC DNA]</scope>
    <source>
        <strain evidence="10 11">YBY</strain>
    </source>
</reference>
<evidence type="ECO:0000259" key="8">
    <source>
        <dbReference type="PROSITE" id="PS50110"/>
    </source>
</evidence>
<dbReference type="GO" id="GO:0000156">
    <property type="term" value="F:phosphorelay response regulator activity"/>
    <property type="evidence" value="ECO:0007669"/>
    <property type="project" value="TreeGrafter"/>
</dbReference>
<dbReference type="SUPFAM" id="SSF52172">
    <property type="entry name" value="CheY-like"/>
    <property type="match status" value="1"/>
</dbReference>
<dbReference type="CDD" id="cd00383">
    <property type="entry name" value="trans_reg_C"/>
    <property type="match status" value="1"/>
</dbReference>
<dbReference type="FunFam" id="1.10.10.10:FF:000005">
    <property type="entry name" value="Two-component system response regulator"/>
    <property type="match status" value="1"/>
</dbReference>
<keyword evidence="4 7" id="KW-0238">DNA-binding</keyword>
<evidence type="ECO:0000256" key="4">
    <source>
        <dbReference type="ARBA" id="ARBA00023125"/>
    </source>
</evidence>
<evidence type="ECO:0000256" key="3">
    <source>
        <dbReference type="ARBA" id="ARBA00023015"/>
    </source>
</evidence>
<feature type="modified residue" description="4-aspartylphosphate" evidence="6">
    <location>
        <position position="52"/>
    </location>
</feature>
<dbReference type="GO" id="GO:0000976">
    <property type="term" value="F:transcription cis-regulatory region binding"/>
    <property type="evidence" value="ECO:0007669"/>
    <property type="project" value="TreeGrafter"/>
</dbReference>
<dbReference type="PANTHER" id="PTHR48111">
    <property type="entry name" value="REGULATOR OF RPOS"/>
    <property type="match status" value="1"/>
</dbReference>
<dbReference type="RefSeq" id="WP_109089596.1">
    <property type="nucleotide sequence ID" value="NZ_QEXO01000004.1"/>
</dbReference>
<dbReference type="InterPro" id="IPR039420">
    <property type="entry name" value="WalR-like"/>
</dbReference>
<keyword evidence="2" id="KW-0902">Two-component regulatory system</keyword>
<dbReference type="GO" id="GO:0032993">
    <property type="term" value="C:protein-DNA complex"/>
    <property type="evidence" value="ECO:0007669"/>
    <property type="project" value="TreeGrafter"/>
</dbReference>
<dbReference type="InterPro" id="IPR011006">
    <property type="entry name" value="CheY-like_superfamily"/>
</dbReference>
<keyword evidence="1 6" id="KW-0597">Phosphoprotein</keyword>
<accession>A0A2U2BH46</accession>
<dbReference type="AlphaFoldDB" id="A0A2U2BH46"/>
<evidence type="ECO:0000256" key="7">
    <source>
        <dbReference type="PROSITE-ProRule" id="PRU01091"/>
    </source>
</evidence>
<dbReference type="Gene3D" id="1.10.10.10">
    <property type="entry name" value="Winged helix-like DNA-binding domain superfamily/Winged helix DNA-binding domain"/>
    <property type="match status" value="1"/>
</dbReference>
<dbReference type="InterPro" id="IPR036388">
    <property type="entry name" value="WH-like_DNA-bd_sf"/>
</dbReference>
<dbReference type="PROSITE" id="PS51755">
    <property type="entry name" value="OMPR_PHOB"/>
    <property type="match status" value="1"/>
</dbReference>
<dbReference type="SMART" id="SM00862">
    <property type="entry name" value="Trans_reg_C"/>
    <property type="match status" value="1"/>
</dbReference>
<feature type="domain" description="Response regulatory" evidence="8">
    <location>
        <begin position="3"/>
        <end position="118"/>
    </location>
</feature>
<dbReference type="InterPro" id="IPR001867">
    <property type="entry name" value="OmpR/PhoB-type_DNA-bd"/>
</dbReference>
<organism evidence="10 11">
    <name type="scientific">Alcaligenes faecalis</name>
    <dbReference type="NCBI Taxonomy" id="511"/>
    <lineage>
        <taxon>Bacteria</taxon>
        <taxon>Pseudomonadati</taxon>
        <taxon>Pseudomonadota</taxon>
        <taxon>Betaproteobacteria</taxon>
        <taxon>Burkholderiales</taxon>
        <taxon>Alcaligenaceae</taxon>
        <taxon>Alcaligenes</taxon>
    </lineage>
</organism>
<evidence type="ECO:0000256" key="1">
    <source>
        <dbReference type="ARBA" id="ARBA00022553"/>
    </source>
</evidence>
<comment type="caution">
    <text evidence="10">The sequence shown here is derived from an EMBL/GenBank/DDBJ whole genome shotgun (WGS) entry which is preliminary data.</text>
</comment>
<evidence type="ECO:0000313" key="10">
    <source>
        <dbReference type="EMBL" id="PWE13343.1"/>
    </source>
</evidence>
<dbReference type="EMBL" id="QEXO01000004">
    <property type="protein sequence ID" value="PWE13343.1"/>
    <property type="molecule type" value="Genomic_DNA"/>
</dbReference>
<proteinExistence type="predicted"/>
<dbReference type="GO" id="GO:0005829">
    <property type="term" value="C:cytosol"/>
    <property type="evidence" value="ECO:0007669"/>
    <property type="project" value="TreeGrafter"/>
</dbReference>
<dbReference type="Gene3D" id="3.40.50.2300">
    <property type="match status" value="1"/>
</dbReference>
<evidence type="ECO:0000256" key="6">
    <source>
        <dbReference type="PROSITE-ProRule" id="PRU00169"/>
    </source>
</evidence>
<dbReference type="Pfam" id="PF00486">
    <property type="entry name" value="Trans_reg_C"/>
    <property type="match status" value="1"/>
</dbReference>
<gene>
    <name evidence="10" type="ORF">DF183_16155</name>
</gene>
<evidence type="ECO:0000259" key="9">
    <source>
        <dbReference type="PROSITE" id="PS51755"/>
    </source>
</evidence>
<evidence type="ECO:0000256" key="2">
    <source>
        <dbReference type="ARBA" id="ARBA00023012"/>
    </source>
</evidence>
<evidence type="ECO:0000256" key="5">
    <source>
        <dbReference type="ARBA" id="ARBA00023163"/>
    </source>
</evidence>
<evidence type="ECO:0000313" key="11">
    <source>
        <dbReference type="Proteomes" id="UP000245216"/>
    </source>
</evidence>
<protein>
    <submittedName>
        <fullName evidence="10">DNA-binding response regulator</fullName>
    </submittedName>
</protein>
<dbReference type="PROSITE" id="PS50110">
    <property type="entry name" value="RESPONSE_REGULATORY"/>
    <property type="match status" value="1"/>
</dbReference>
<sequence length="239" mass="26910">MWNCLLIEDDRENARYLVNGLSELGYSVATSHDGVSGLENAMKDVWDVIILDRMLPNNVDGLSILFTLRSLGKKVPVLVLSALSGVDDKVDGLKAGGDDYLIKPFSFQELAARLHALIRRSSDSAEIKNLQVDDLVMNIRNQKISRGDEVLELQPREIKLLSYLLMNSHKIVTRTMLLEVVWGYNFDPQSNVIDVLISRLRRKVDKEGATPLIHTVRGRGYVLSDKDSIDGFKLKRCDD</sequence>
<dbReference type="STRING" id="511.UZ73_17240"/>
<dbReference type="Proteomes" id="UP000245216">
    <property type="component" value="Unassembled WGS sequence"/>
</dbReference>
<keyword evidence="5" id="KW-0804">Transcription</keyword>
<dbReference type="SMART" id="SM00448">
    <property type="entry name" value="REC"/>
    <property type="match status" value="1"/>
</dbReference>
<dbReference type="Gene3D" id="6.10.250.690">
    <property type="match status" value="1"/>
</dbReference>
<reference evidence="10 11" key="2">
    <citation type="submission" date="2018-05" db="EMBL/GenBank/DDBJ databases">
        <authorList>
            <person name="Lanie J.A."/>
            <person name="Ng W.-L."/>
            <person name="Kazmierczak K.M."/>
            <person name="Andrzejewski T.M."/>
            <person name="Davidsen T.M."/>
            <person name="Wayne K.J."/>
            <person name="Tettelin H."/>
            <person name="Glass J.I."/>
            <person name="Rusch D."/>
            <person name="Podicherti R."/>
            <person name="Tsui H.-C.T."/>
            <person name="Winkler M.E."/>
        </authorList>
    </citation>
    <scope>NUCLEOTIDE SEQUENCE [LARGE SCALE GENOMIC DNA]</scope>
    <source>
        <strain evidence="10 11">YBY</strain>
    </source>
</reference>
<feature type="DNA-binding region" description="OmpR/PhoB-type" evidence="7">
    <location>
        <begin position="127"/>
        <end position="225"/>
    </location>
</feature>
<dbReference type="GO" id="GO:0006355">
    <property type="term" value="P:regulation of DNA-templated transcription"/>
    <property type="evidence" value="ECO:0007669"/>
    <property type="project" value="InterPro"/>
</dbReference>